<evidence type="ECO:0000256" key="4">
    <source>
        <dbReference type="ARBA" id="ARBA00022475"/>
    </source>
</evidence>
<dbReference type="PROSITE" id="PS00211">
    <property type="entry name" value="ABC_TRANSPORTER_1"/>
    <property type="match status" value="1"/>
</dbReference>
<dbReference type="InterPro" id="IPR027417">
    <property type="entry name" value="P-loop_NTPase"/>
</dbReference>
<dbReference type="InterPro" id="IPR050388">
    <property type="entry name" value="ABC_Ni/Peptide_Import"/>
</dbReference>
<dbReference type="Pfam" id="PF00005">
    <property type="entry name" value="ABC_tran"/>
    <property type="match status" value="1"/>
</dbReference>
<gene>
    <name evidence="9" type="ORF">C7450_110263</name>
</gene>
<dbReference type="EMBL" id="QJJK01000010">
    <property type="protein sequence ID" value="PXW55324.1"/>
    <property type="molecule type" value="Genomic_DNA"/>
</dbReference>
<dbReference type="GO" id="GO:0016887">
    <property type="term" value="F:ATP hydrolysis activity"/>
    <property type="evidence" value="ECO:0007669"/>
    <property type="project" value="InterPro"/>
</dbReference>
<dbReference type="NCBIfam" id="TIGR01727">
    <property type="entry name" value="oligo_HPY"/>
    <property type="match status" value="1"/>
</dbReference>
<dbReference type="InterPro" id="IPR017871">
    <property type="entry name" value="ABC_transporter-like_CS"/>
</dbReference>
<organism evidence="9 10">
    <name type="scientific">Chelatococcus asaccharovorans</name>
    <dbReference type="NCBI Taxonomy" id="28210"/>
    <lineage>
        <taxon>Bacteria</taxon>
        <taxon>Pseudomonadati</taxon>
        <taxon>Pseudomonadota</taxon>
        <taxon>Alphaproteobacteria</taxon>
        <taxon>Hyphomicrobiales</taxon>
        <taxon>Chelatococcaceae</taxon>
        <taxon>Chelatococcus</taxon>
    </lineage>
</organism>
<keyword evidence="10" id="KW-1185">Reference proteome</keyword>
<dbReference type="GO" id="GO:0015833">
    <property type="term" value="P:peptide transport"/>
    <property type="evidence" value="ECO:0007669"/>
    <property type="project" value="InterPro"/>
</dbReference>
<keyword evidence="6 9" id="KW-0067">ATP-binding</keyword>
<dbReference type="SUPFAM" id="SSF52540">
    <property type="entry name" value="P-loop containing nucleoside triphosphate hydrolases"/>
    <property type="match status" value="1"/>
</dbReference>
<evidence type="ECO:0000256" key="6">
    <source>
        <dbReference type="ARBA" id="ARBA00022840"/>
    </source>
</evidence>
<comment type="similarity">
    <text evidence="2">Belongs to the ABC transporter superfamily.</text>
</comment>
<feature type="domain" description="ABC transporter" evidence="8">
    <location>
        <begin position="14"/>
        <end position="264"/>
    </location>
</feature>
<evidence type="ECO:0000313" key="10">
    <source>
        <dbReference type="Proteomes" id="UP000248021"/>
    </source>
</evidence>
<keyword evidence="3" id="KW-0813">Transport</keyword>
<dbReference type="Pfam" id="PF08352">
    <property type="entry name" value="oligo_HPY"/>
    <property type="match status" value="1"/>
</dbReference>
<name>A0A2V3U021_9HYPH</name>
<protein>
    <submittedName>
        <fullName evidence="9">Peptide/nickel transport system ATP-binding protein</fullName>
    </submittedName>
</protein>
<keyword evidence="4" id="KW-1003">Cell membrane</keyword>
<comment type="subcellular location">
    <subcellularLocation>
        <location evidence="1">Cell inner membrane</location>
        <topology evidence="1">Peripheral membrane protein</topology>
    </subcellularLocation>
</comment>
<evidence type="ECO:0000256" key="1">
    <source>
        <dbReference type="ARBA" id="ARBA00004417"/>
    </source>
</evidence>
<proteinExistence type="inferred from homology"/>
<dbReference type="CDD" id="cd03257">
    <property type="entry name" value="ABC_NikE_OppD_transporters"/>
    <property type="match status" value="1"/>
</dbReference>
<dbReference type="AlphaFoldDB" id="A0A2V3U021"/>
<dbReference type="InterPro" id="IPR003439">
    <property type="entry name" value="ABC_transporter-like_ATP-bd"/>
</dbReference>
<dbReference type="SMART" id="SM00382">
    <property type="entry name" value="AAA"/>
    <property type="match status" value="1"/>
</dbReference>
<dbReference type="RefSeq" id="WP_110376908.1">
    <property type="nucleotide sequence ID" value="NZ_JAHBRY010000003.1"/>
</dbReference>
<dbReference type="InterPro" id="IPR013563">
    <property type="entry name" value="Oligopep_ABC_C"/>
</dbReference>
<keyword evidence="5" id="KW-0547">Nucleotide-binding</keyword>
<keyword evidence="7" id="KW-0472">Membrane</keyword>
<evidence type="ECO:0000259" key="8">
    <source>
        <dbReference type="PROSITE" id="PS50893"/>
    </source>
</evidence>
<dbReference type="GO" id="GO:0005524">
    <property type="term" value="F:ATP binding"/>
    <property type="evidence" value="ECO:0007669"/>
    <property type="project" value="UniProtKB-KW"/>
</dbReference>
<evidence type="ECO:0000256" key="5">
    <source>
        <dbReference type="ARBA" id="ARBA00022741"/>
    </source>
</evidence>
<reference evidence="9 10" key="1">
    <citation type="submission" date="2018-05" db="EMBL/GenBank/DDBJ databases">
        <title>Genomic Encyclopedia of Type Strains, Phase IV (KMG-IV): sequencing the most valuable type-strain genomes for metagenomic binning, comparative biology and taxonomic classification.</title>
        <authorList>
            <person name="Goeker M."/>
        </authorList>
    </citation>
    <scope>NUCLEOTIDE SEQUENCE [LARGE SCALE GENOMIC DNA]</scope>
    <source>
        <strain evidence="9 10">DSM 6462</strain>
    </source>
</reference>
<comment type="caution">
    <text evidence="9">The sequence shown here is derived from an EMBL/GenBank/DDBJ whole genome shotgun (WGS) entry which is preliminary data.</text>
</comment>
<dbReference type="GO" id="GO:0005886">
    <property type="term" value="C:plasma membrane"/>
    <property type="evidence" value="ECO:0007669"/>
    <property type="project" value="UniProtKB-SubCell"/>
</dbReference>
<dbReference type="OrthoDB" id="9815712at2"/>
<sequence length="334" mass="35847">MTAVAKQTPAPAILSVADLAVGFARRDGGTAPAVRGVSFDLHRGEVLALVGESGCGKSATALALIGLLARTARVGGRVDFGGRNLLQLPEREWESIRGRRIAMIFQDPMSSLDPLYRIGDQIAEVLRQHLNLSPAALAARIRELLVLVGIPDPDLRLRQYPHQLSGGQRQRVVIAMALACDPEIIIADEPTTALDVTIQAQIIDLLSQLNRRIGMAMIFISHDLGVVSRIAHRVAVMYAGQLVESGPCERVLQAPAHPYTRGLLASVPAAGMAPKTPLQAIPGMVPDMARLPPGCAFRNRCAQAHDVCQTPPPLETHTPGRAARCWLAAQESRI</sequence>
<evidence type="ECO:0000256" key="3">
    <source>
        <dbReference type="ARBA" id="ARBA00022448"/>
    </source>
</evidence>
<dbReference type="Proteomes" id="UP000248021">
    <property type="component" value="Unassembled WGS sequence"/>
</dbReference>
<dbReference type="GO" id="GO:0055085">
    <property type="term" value="P:transmembrane transport"/>
    <property type="evidence" value="ECO:0007669"/>
    <property type="project" value="UniProtKB-ARBA"/>
</dbReference>
<evidence type="ECO:0000313" key="9">
    <source>
        <dbReference type="EMBL" id="PXW55324.1"/>
    </source>
</evidence>
<dbReference type="PROSITE" id="PS50893">
    <property type="entry name" value="ABC_TRANSPORTER_2"/>
    <property type="match status" value="1"/>
</dbReference>
<dbReference type="PANTHER" id="PTHR43297">
    <property type="entry name" value="OLIGOPEPTIDE TRANSPORT ATP-BINDING PROTEIN APPD"/>
    <property type="match status" value="1"/>
</dbReference>
<evidence type="ECO:0000256" key="2">
    <source>
        <dbReference type="ARBA" id="ARBA00005417"/>
    </source>
</evidence>
<dbReference type="InterPro" id="IPR003593">
    <property type="entry name" value="AAA+_ATPase"/>
</dbReference>
<evidence type="ECO:0000256" key="7">
    <source>
        <dbReference type="ARBA" id="ARBA00023136"/>
    </source>
</evidence>
<dbReference type="PANTHER" id="PTHR43297:SF2">
    <property type="entry name" value="DIPEPTIDE TRANSPORT ATP-BINDING PROTEIN DPPD"/>
    <property type="match status" value="1"/>
</dbReference>
<dbReference type="FunFam" id="3.40.50.300:FF:000016">
    <property type="entry name" value="Oligopeptide ABC transporter ATP-binding component"/>
    <property type="match status" value="1"/>
</dbReference>
<dbReference type="Gene3D" id="3.40.50.300">
    <property type="entry name" value="P-loop containing nucleotide triphosphate hydrolases"/>
    <property type="match status" value="1"/>
</dbReference>
<accession>A0A2V3U021</accession>